<keyword evidence="6" id="KW-0966">Cell projection</keyword>
<dbReference type="EMBL" id="CP041636">
    <property type="protein sequence ID" value="QDO98713.1"/>
    <property type="molecule type" value="Genomic_DNA"/>
</dbReference>
<sequence length="445" mass="47067">MTFFGALGTAVQGITAQATAIGHISDNVANASTIGYKQVNTLFGDLVNNKVIGDSKIIDSNKHMGVTATADFGNRRQGTIIRDGSNTTSIAVNGAGFIPVSRATGVDALTREPSGFEDTTYYTRLGDFRMESSNRLVNSAGFYLQAVTAQPGQTVNLDTATPGDFVVDTRPIAAVPTSTVGYSINLPATALAGKEIVTGIGVIDAESNEQNFQLIWTKTGNNTWDLNINTTQATPNNFGPITYTFNNGVLATAVTADPNATIADGANGAIWVDVAVDYGSGSQTIRLDMGSNGVVDPTELPSLTQYAGEDREASNISINQNGLRGGEFKYVSFEDDGRIMYNYENGRSAIGGVIMLANFREPDRLERLDGTVFTESTASGEVVFGRPTSGTNGVGGFITGALEQSTVDIAEQMTRLMVAQQAYSMNGQVISAADTMLSRAVDMKR</sequence>
<keyword evidence="3 4" id="KW-0975">Bacterial flagellum</keyword>
<evidence type="ECO:0000256" key="4">
    <source>
        <dbReference type="RuleBase" id="RU362116"/>
    </source>
</evidence>
<dbReference type="Gene3D" id="2.60.98.20">
    <property type="entry name" value="Flagellar hook protein FlgE"/>
    <property type="match status" value="1"/>
</dbReference>
<dbReference type="RefSeq" id="WP_144069694.1">
    <property type="nucleotide sequence ID" value="NZ_CP041636.1"/>
</dbReference>
<feature type="domain" description="Flagellar basal-body/hook protein C-terminal" evidence="5">
    <location>
        <begin position="399"/>
        <end position="442"/>
    </location>
</feature>
<dbReference type="AlphaFoldDB" id="A0A516H4J5"/>
<dbReference type="KEGG" id="fer:FNB15_16150"/>
<dbReference type="Pfam" id="PF06429">
    <property type="entry name" value="Flg_bbr_C"/>
    <property type="match status" value="1"/>
</dbReference>
<dbReference type="OrthoDB" id="8372879at2"/>
<comment type="similarity">
    <text evidence="2 4">Belongs to the flagella basal body rod proteins family.</text>
</comment>
<dbReference type="GO" id="GO:0071978">
    <property type="term" value="P:bacterial-type flagellum-dependent swarming motility"/>
    <property type="evidence" value="ECO:0007669"/>
    <property type="project" value="TreeGrafter"/>
</dbReference>
<evidence type="ECO:0000256" key="2">
    <source>
        <dbReference type="ARBA" id="ARBA00009677"/>
    </source>
</evidence>
<dbReference type="Proteomes" id="UP000317496">
    <property type="component" value="Chromosome"/>
</dbReference>
<evidence type="ECO:0000256" key="1">
    <source>
        <dbReference type="ARBA" id="ARBA00004117"/>
    </source>
</evidence>
<accession>A0A516H4J5</accession>
<keyword evidence="6" id="KW-0282">Flagellum</keyword>
<evidence type="ECO:0000313" key="6">
    <source>
        <dbReference type="EMBL" id="QDO98713.1"/>
    </source>
</evidence>
<dbReference type="PANTHER" id="PTHR30435">
    <property type="entry name" value="FLAGELLAR PROTEIN"/>
    <property type="match status" value="1"/>
</dbReference>
<keyword evidence="6" id="KW-0969">Cilium</keyword>
<proteinExistence type="inferred from homology"/>
<comment type="function">
    <text evidence="4">A flexible structure which links the flagellar filament to the drive apparatus in the basal body.</text>
</comment>
<dbReference type="GO" id="GO:0009425">
    <property type="term" value="C:bacterial-type flagellum basal body"/>
    <property type="evidence" value="ECO:0007669"/>
    <property type="project" value="UniProtKB-SubCell"/>
</dbReference>
<dbReference type="GO" id="GO:0009424">
    <property type="term" value="C:bacterial-type flagellum hook"/>
    <property type="evidence" value="ECO:0007669"/>
    <property type="project" value="TreeGrafter"/>
</dbReference>
<evidence type="ECO:0000256" key="3">
    <source>
        <dbReference type="ARBA" id="ARBA00023143"/>
    </source>
</evidence>
<keyword evidence="7" id="KW-1185">Reference proteome</keyword>
<dbReference type="InterPro" id="IPR010930">
    <property type="entry name" value="Flg_bb/hook_C_dom"/>
</dbReference>
<reference evidence="6 7" key="1">
    <citation type="submission" date="2019-07" db="EMBL/GenBank/DDBJ databases">
        <title>Genome sequencing for Ferrovibrio sp. K5.</title>
        <authorList>
            <person name="Park S.-J."/>
        </authorList>
    </citation>
    <scope>NUCLEOTIDE SEQUENCE [LARGE SCALE GENOMIC DNA]</scope>
    <source>
        <strain evidence="6 7">K5</strain>
    </source>
</reference>
<name>A0A516H4J5_9PROT</name>
<dbReference type="InterPro" id="IPR037058">
    <property type="entry name" value="Falgellar_hook_FlgE_sf"/>
</dbReference>
<gene>
    <name evidence="6" type="ORF">FNB15_16150</name>
</gene>
<dbReference type="NCBIfam" id="TIGR03506">
    <property type="entry name" value="FlgEFG_subfam"/>
    <property type="match status" value="1"/>
</dbReference>
<comment type="subcellular location">
    <subcellularLocation>
        <location evidence="1 4">Bacterial flagellum basal body</location>
    </subcellularLocation>
</comment>
<dbReference type="InterPro" id="IPR037925">
    <property type="entry name" value="FlgE/F/G-like"/>
</dbReference>
<evidence type="ECO:0000313" key="7">
    <source>
        <dbReference type="Proteomes" id="UP000317496"/>
    </source>
</evidence>
<dbReference type="GO" id="GO:0005829">
    <property type="term" value="C:cytosol"/>
    <property type="evidence" value="ECO:0007669"/>
    <property type="project" value="TreeGrafter"/>
</dbReference>
<organism evidence="6 7">
    <name type="scientific">Ferrovibrio terrae</name>
    <dbReference type="NCBI Taxonomy" id="2594003"/>
    <lineage>
        <taxon>Bacteria</taxon>
        <taxon>Pseudomonadati</taxon>
        <taxon>Pseudomonadota</taxon>
        <taxon>Alphaproteobacteria</taxon>
        <taxon>Rhodospirillales</taxon>
        <taxon>Rhodospirillaceae</taxon>
        <taxon>Ferrovibrio</taxon>
    </lineage>
</organism>
<protein>
    <recommendedName>
        <fullName evidence="4">Flagellar hook protein FlgE</fullName>
    </recommendedName>
</protein>
<dbReference type="InterPro" id="IPR020013">
    <property type="entry name" value="Flagellar_FlgE/F/G"/>
</dbReference>
<evidence type="ECO:0000259" key="5">
    <source>
        <dbReference type="Pfam" id="PF06429"/>
    </source>
</evidence>
<dbReference type="PANTHER" id="PTHR30435:SF1">
    <property type="entry name" value="FLAGELLAR HOOK PROTEIN FLGE"/>
    <property type="match status" value="1"/>
</dbReference>
<dbReference type="SUPFAM" id="SSF117143">
    <property type="entry name" value="Flagellar hook protein flgE"/>
    <property type="match status" value="1"/>
</dbReference>